<name>A0A9W8G7W9_9FUNG</name>
<sequence length="199" mass="21246">MHSTVFLSVFAIVLFAHVHAAPCPGKNFERRQAEVVDANTNSVQDVSNSGTAALTDPDAAAGIPETSLVDTGADNFVGNNFAQIDDTTNIDATNVEYPDDTQMTDNTGTAVSGNNNDVMPIINAPVTVIINSNESKNSKHPSPLAPQITQPQMWNQQQPYPFLYADPAQGSAIDPFSARIQQLVAYALAVGQSRVQGFQ</sequence>
<evidence type="ECO:0000256" key="1">
    <source>
        <dbReference type="SAM" id="SignalP"/>
    </source>
</evidence>
<feature type="signal peptide" evidence="1">
    <location>
        <begin position="1"/>
        <end position="20"/>
    </location>
</feature>
<comment type="caution">
    <text evidence="2">The sequence shown here is derived from an EMBL/GenBank/DDBJ whole genome shotgun (WGS) entry which is preliminary data.</text>
</comment>
<accession>A0A9W8G7W9</accession>
<feature type="chain" id="PRO_5040818392" evidence="1">
    <location>
        <begin position="21"/>
        <end position="199"/>
    </location>
</feature>
<evidence type="ECO:0000313" key="3">
    <source>
        <dbReference type="Proteomes" id="UP001151518"/>
    </source>
</evidence>
<gene>
    <name evidence="2" type="ORF">GGI25_003790</name>
</gene>
<proteinExistence type="predicted"/>
<organism evidence="2 3">
    <name type="scientific">Coemansia spiralis</name>
    <dbReference type="NCBI Taxonomy" id="417178"/>
    <lineage>
        <taxon>Eukaryota</taxon>
        <taxon>Fungi</taxon>
        <taxon>Fungi incertae sedis</taxon>
        <taxon>Zoopagomycota</taxon>
        <taxon>Kickxellomycotina</taxon>
        <taxon>Kickxellomycetes</taxon>
        <taxon>Kickxellales</taxon>
        <taxon>Kickxellaceae</taxon>
        <taxon>Coemansia</taxon>
    </lineage>
</organism>
<dbReference type="Proteomes" id="UP001151518">
    <property type="component" value="Unassembled WGS sequence"/>
</dbReference>
<dbReference type="AlphaFoldDB" id="A0A9W8G7W9"/>
<reference evidence="2" key="1">
    <citation type="submission" date="2022-07" db="EMBL/GenBank/DDBJ databases">
        <title>Phylogenomic reconstructions and comparative analyses of Kickxellomycotina fungi.</title>
        <authorList>
            <person name="Reynolds N.K."/>
            <person name="Stajich J.E."/>
            <person name="Barry K."/>
            <person name="Grigoriev I.V."/>
            <person name="Crous P."/>
            <person name="Smith M.E."/>
        </authorList>
    </citation>
    <scope>NUCLEOTIDE SEQUENCE</scope>
    <source>
        <strain evidence="2">NRRL 3115</strain>
    </source>
</reference>
<dbReference type="OrthoDB" id="5593271at2759"/>
<protein>
    <submittedName>
        <fullName evidence="2">Uncharacterized protein</fullName>
    </submittedName>
</protein>
<evidence type="ECO:0000313" key="2">
    <source>
        <dbReference type="EMBL" id="KAJ2675953.1"/>
    </source>
</evidence>
<keyword evidence="1" id="KW-0732">Signal</keyword>
<dbReference type="EMBL" id="JANBTW010000044">
    <property type="protein sequence ID" value="KAJ2675953.1"/>
    <property type="molecule type" value="Genomic_DNA"/>
</dbReference>